<dbReference type="InterPro" id="IPR038488">
    <property type="entry name" value="Integrase_DNA-bd_sf"/>
</dbReference>
<keyword evidence="10" id="KW-1185">Reference proteome</keyword>
<evidence type="ECO:0000256" key="2">
    <source>
        <dbReference type="ARBA" id="ARBA00022908"/>
    </source>
</evidence>
<keyword evidence="3 5" id="KW-0238">DNA-binding</keyword>
<evidence type="ECO:0000313" key="9">
    <source>
        <dbReference type="EMBL" id="ROS05740.1"/>
    </source>
</evidence>
<organism evidence="9 10">
    <name type="scientific">Sinobacterium caligoides</name>
    <dbReference type="NCBI Taxonomy" id="933926"/>
    <lineage>
        <taxon>Bacteria</taxon>
        <taxon>Pseudomonadati</taxon>
        <taxon>Pseudomonadota</taxon>
        <taxon>Gammaproteobacteria</taxon>
        <taxon>Cellvibrionales</taxon>
        <taxon>Spongiibacteraceae</taxon>
        <taxon>Sinobacterium</taxon>
    </lineage>
</organism>
<sequence>MLTTLVVKNAKAKEKPYKLSDGGGLFLLVKSAGLKYWRLAYRFGGKQKTLALGVYPEVSLLEAREARENAKRQIRSGVDPAETRRAEKASNSTAMANTFSVIAEEWYQRNIKTWAASTAKKRRWLMDKNLVPYLGKYPINELKTIDLLKVIQRLETRGAIETAYNALQVMGQIFRYAVQTQRIEHNPVPDLAGSIQAKVVKPRAAITEPAELGRLLVDIDGYYGSHVVRTMLALAPLLFQRPGEVAGMEWNELDLDGALWIIPKERKKERNTREDDHIVPLSRQAVALLRDIYPLTGHSRYVFTNQQRESKSATPASVNKAMRKMGYCTKNTQSFHGFRATARTMLDERLGFPVEWIEHQSGRSVRDPLGRTYNRTKHLDQRIDMIQKWADYLDELKGQTLAGNVIAGSFQQRR</sequence>
<dbReference type="PANTHER" id="PTHR30629">
    <property type="entry name" value="PROPHAGE INTEGRASE"/>
    <property type="match status" value="1"/>
</dbReference>
<dbReference type="PROSITE" id="PS51900">
    <property type="entry name" value="CB"/>
    <property type="match status" value="1"/>
</dbReference>
<dbReference type="PROSITE" id="PS51898">
    <property type="entry name" value="TYR_RECOMBINASE"/>
    <property type="match status" value="1"/>
</dbReference>
<dbReference type="InterPro" id="IPR010998">
    <property type="entry name" value="Integrase_recombinase_N"/>
</dbReference>
<dbReference type="GO" id="GO:0015074">
    <property type="term" value="P:DNA integration"/>
    <property type="evidence" value="ECO:0007669"/>
    <property type="project" value="UniProtKB-KW"/>
</dbReference>
<dbReference type="PANTHER" id="PTHR30629:SF2">
    <property type="entry name" value="PROPHAGE INTEGRASE INTS-RELATED"/>
    <property type="match status" value="1"/>
</dbReference>
<feature type="region of interest" description="Disordered" evidence="6">
    <location>
        <begin position="71"/>
        <end position="90"/>
    </location>
</feature>
<feature type="domain" description="Tyr recombinase" evidence="7">
    <location>
        <begin position="201"/>
        <end position="391"/>
    </location>
</feature>
<dbReference type="AlphaFoldDB" id="A0A3N2E0V3"/>
<dbReference type="InterPro" id="IPR013762">
    <property type="entry name" value="Integrase-like_cat_sf"/>
</dbReference>
<comment type="similarity">
    <text evidence="1">Belongs to the 'phage' integrase family.</text>
</comment>
<dbReference type="Proteomes" id="UP000275394">
    <property type="component" value="Unassembled WGS sequence"/>
</dbReference>
<name>A0A3N2E0V3_9GAMM</name>
<evidence type="ECO:0000256" key="6">
    <source>
        <dbReference type="SAM" id="MobiDB-lite"/>
    </source>
</evidence>
<dbReference type="InterPro" id="IPR053876">
    <property type="entry name" value="Phage_int_M"/>
</dbReference>
<dbReference type="CDD" id="cd00801">
    <property type="entry name" value="INT_P4_C"/>
    <property type="match status" value="1"/>
</dbReference>
<evidence type="ECO:0000259" key="8">
    <source>
        <dbReference type="PROSITE" id="PS51900"/>
    </source>
</evidence>
<evidence type="ECO:0000313" key="10">
    <source>
        <dbReference type="Proteomes" id="UP000275394"/>
    </source>
</evidence>
<evidence type="ECO:0000256" key="4">
    <source>
        <dbReference type="ARBA" id="ARBA00023172"/>
    </source>
</evidence>
<keyword evidence="2" id="KW-0229">DNA integration</keyword>
<dbReference type="Pfam" id="PF00589">
    <property type="entry name" value="Phage_integrase"/>
    <property type="match status" value="1"/>
</dbReference>
<dbReference type="EMBL" id="RKHR01000003">
    <property type="protein sequence ID" value="ROS05740.1"/>
    <property type="molecule type" value="Genomic_DNA"/>
</dbReference>
<dbReference type="InterPro" id="IPR044068">
    <property type="entry name" value="CB"/>
</dbReference>
<dbReference type="OrthoDB" id="9795573at2"/>
<comment type="caution">
    <text evidence="9">The sequence shown here is derived from an EMBL/GenBank/DDBJ whole genome shotgun (WGS) entry which is preliminary data.</text>
</comment>
<dbReference type="Pfam" id="PF22022">
    <property type="entry name" value="Phage_int_M"/>
    <property type="match status" value="1"/>
</dbReference>
<dbReference type="Gene3D" id="1.10.443.10">
    <property type="entry name" value="Intergrase catalytic core"/>
    <property type="match status" value="1"/>
</dbReference>
<gene>
    <name evidence="9" type="ORF">EDC56_1291</name>
</gene>
<reference evidence="9 10" key="1">
    <citation type="submission" date="2018-11" db="EMBL/GenBank/DDBJ databases">
        <title>Genomic Encyclopedia of Type Strains, Phase IV (KMG-IV): sequencing the most valuable type-strain genomes for metagenomic binning, comparative biology and taxonomic classification.</title>
        <authorList>
            <person name="Goeker M."/>
        </authorList>
    </citation>
    <scope>NUCLEOTIDE SEQUENCE [LARGE SCALE GENOMIC DNA]</scope>
    <source>
        <strain evidence="9 10">DSM 100316</strain>
    </source>
</reference>
<dbReference type="GO" id="GO:0003677">
    <property type="term" value="F:DNA binding"/>
    <property type="evidence" value="ECO:0007669"/>
    <property type="project" value="UniProtKB-UniRule"/>
</dbReference>
<evidence type="ECO:0000259" key="7">
    <source>
        <dbReference type="PROSITE" id="PS51898"/>
    </source>
</evidence>
<dbReference type="GO" id="GO:0006310">
    <property type="term" value="P:DNA recombination"/>
    <property type="evidence" value="ECO:0007669"/>
    <property type="project" value="UniProtKB-KW"/>
</dbReference>
<dbReference type="RefSeq" id="WP_123711636.1">
    <property type="nucleotide sequence ID" value="NZ_RKHR01000003.1"/>
</dbReference>
<dbReference type="InterPro" id="IPR002104">
    <property type="entry name" value="Integrase_catalytic"/>
</dbReference>
<dbReference type="InterPro" id="IPR050808">
    <property type="entry name" value="Phage_Integrase"/>
</dbReference>
<evidence type="ECO:0000256" key="1">
    <source>
        <dbReference type="ARBA" id="ARBA00008857"/>
    </source>
</evidence>
<keyword evidence="4" id="KW-0233">DNA recombination</keyword>
<accession>A0A3N2E0V3</accession>
<dbReference type="Pfam" id="PF13356">
    <property type="entry name" value="Arm-DNA-bind_3"/>
    <property type="match status" value="1"/>
</dbReference>
<proteinExistence type="inferred from homology"/>
<dbReference type="SUPFAM" id="SSF56349">
    <property type="entry name" value="DNA breaking-rejoining enzymes"/>
    <property type="match status" value="1"/>
</dbReference>
<evidence type="ECO:0000256" key="5">
    <source>
        <dbReference type="PROSITE-ProRule" id="PRU01248"/>
    </source>
</evidence>
<feature type="domain" description="Core-binding (CB)" evidence="8">
    <location>
        <begin position="97"/>
        <end position="178"/>
    </location>
</feature>
<dbReference type="Gene3D" id="1.10.150.130">
    <property type="match status" value="1"/>
</dbReference>
<dbReference type="InterPro" id="IPR025166">
    <property type="entry name" value="Integrase_DNA_bind_dom"/>
</dbReference>
<protein>
    <submittedName>
        <fullName evidence="9">Integrase</fullName>
    </submittedName>
</protein>
<dbReference type="Gene3D" id="3.30.160.390">
    <property type="entry name" value="Integrase, DNA-binding domain"/>
    <property type="match status" value="1"/>
</dbReference>
<evidence type="ECO:0000256" key="3">
    <source>
        <dbReference type="ARBA" id="ARBA00023125"/>
    </source>
</evidence>
<dbReference type="InterPro" id="IPR011010">
    <property type="entry name" value="DNA_brk_join_enz"/>
</dbReference>